<accession>A0AB39BTU1</accession>
<protein>
    <submittedName>
        <fullName evidence="1">YqzH family protein</fullName>
    </submittedName>
</protein>
<dbReference type="InterPro" id="IPR025546">
    <property type="entry name" value="YqzH"/>
</dbReference>
<sequence>MDKRLIKKMMAQVSKTYTNGHPLAISDDELNQLATTIQVRLTETPLEAPSAIVHDVMYSYITDHSED</sequence>
<dbReference type="Pfam" id="PF14164">
    <property type="entry name" value="YqzH"/>
    <property type="match status" value="1"/>
</dbReference>
<evidence type="ECO:0000313" key="1">
    <source>
        <dbReference type="EMBL" id="XDI37301.1"/>
    </source>
</evidence>
<dbReference type="EMBL" id="CP162551">
    <property type="protein sequence ID" value="XDI37301.1"/>
    <property type="molecule type" value="Genomic_DNA"/>
</dbReference>
<organism evidence="1">
    <name type="scientific">Alkalihalophilus sp. As8PL</name>
    <dbReference type="NCBI Taxonomy" id="3237103"/>
    <lineage>
        <taxon>Bacteria</taxon>
        <taxon>Bacillati</taxon>
        <taxon>Bacillota</taxon>
        <taxon>Bacilli</taxon>
        <taxon>Bacillales</taxon>
        <taxon>Bacillaceae</taxon>
        <taxon>Alkalihalophilus</taxon>
    </lineage>
</organism>
<name>A0AB39BTU1_9BACI</name>
<gene>
    <name evidence="1" type="ORF">AB3N04_03000</name>
</gene>
<reference evidence="1" key="1">
    <citation type="submission" date="2024-07" db="EMBL/GenBank/DDBJ databases">
        <title>Identification and characteristics of an arsenic-resistant bacterial isolate, which belongs to a novel species.</title>
        <authorList>
            <person name="Juszczyk A."/>
            <person name="Kowalczyk A."/>
            <person name="Was K."/>
            <person name="Kosowicz W."/>
            <person name="Budzyn A."/>
            <person name="Latowski D."/>
        </authorList>
    </citation>
    <scope>NUCLEOTIDE SEQUENCE</scope>
    <source>
        <strain evidence="1">As8PL</strain>
    </source>
</reference>
<dbReference type="AlphaFoldDB" id="A0AB39BTU1"/>
<proteinExistence type="predicted"/>
<dbReference type="RefSeq" id="WP_368504659.1">
    <property type="nucleotide sequence ID" value="NZ_CP162551.1"/>
</dbReference>